<comment type="subcellular location">
    <subcellularLocation>
        <location evidence="1">Membrane</location>
        <topology evidence="1">Single-pass membrane protein</topology>
    </subcellularLocation>
</comment>
<evidence type="ECO:0000256" key="2">
    <source>
        <dbReference type="ARBA" id="ARBA00008164"/>
    </source>
</evidence>
<evidence type="ECO:0000256" key="1">
    <source>
        <dbReference type="ARBA" id="ARBA00004167"/>
    </source>
</evidence>
<dbReference type="EMBL" id="CP000473">
    <property type="protein sequence ID" value="ABJ84421.1"/>
    <property type="molecule type" value="Genomic_DNA"/>
</dbReference>
<dbReference type="InterPro" id="IPR001972">
    <property type="entry name" value="Stomatin_HflK_fam"/>
</dbReference>
<dbReference type="GO" id="GO:0005886">
    <property type="term" value="C:plasma membrane"/>
    <property type="evidence" value="ECO:0007669"/>
    <property type="project" value="InterPro"/>
</dbReference>
<dbReference type="OrthoDB" id="5501731at2"/>
<dbReference type="InterPro" id="IPR043202">
    <property type="entry name" value="Band-7_stomatin-like"/>
</dbReference>
<dbReference type="InterPro" id="IPR001107">
    <property type="entry name" value="Band_7"/>
</dbReference>
<feature type="domain" description="Band 7" evidence="3">
    <location>
        <begin position="138"/>
        <end position="297"/>
    </location>
</feature>
<dbReference type="InParanoid" id="Q021G8"/>
<dbReference type="InterPro" id="IPR036013">
    <property type="entry name" value="Band_7/SPFH_dom_sf"/>
</dbReference>
<dbReference type="FunFam" id="3.30.479.30:FF:000004">
    <property type="entry name" value="Putative membrane protease family, stomatin"/>
    <property type="match status" value="1"/>
</dbReference>
<dbReference type="GO" id="GO:0098552">
    <property type="term" value="C:side of membrane"/>
    <property type="evidence" value="ECO:0007669"/>
    <property type="project" value="UniProtKB-ARBA"/>
</dbReference>
<reference evidence="4" key="1">
    <citation type="submission" date="2006-10" db="EMBL/GenBank/DDBJ databases">
        <title>Complete sequence of Solibacter usitatus Ellin6076.</title>
        <authorList>
            <consortium name="US DOE Joint Genome Institute"/>
            <person name="Copeland A."/>
            <person name="Lucas S."/>
            <person name="Lapidus A."/>
            <person name="Barry K."/>
            <person name="Detter J.C."/>
            <person name="Glavina del Rio T."/>
            <person name="Hammon N."/>
            <person name="Israni S."/>
            <person name="Dalin E."/>
            <person name="Tice H."/>
            <person name="Pitluck S."/>
            <person name="Thompson L.S."/>
            <person name="Brettin T."/>
            <person name="Bruce D."/>
            <person name="Han C."/>
            <person name="Tapia R."/>
            <person name="Gilna P."/>
            <person name="Schmutz J."/>
            <person name="Larimer F."/>
            <person name="Land M."/>
            <person name="Hauser L."/>
            <person name="Kyrpides N."/>
            <person name="Mikhailova N."/>
            <person name="Janssen P.H."/>
            <person name="Kuske C.R."/>
            <person name="Richardson P."/>
        </authorList>
    </citation>
    <scope>NUCLEOTIDE SEQUENCE</scope>
    <source>
        <strain evidence="4">Ellin6076</strain>
    </source>
</reference>
<dbReference type="AlphaFoldDB" id="Q021G8"/>
<dbReference type="KEGG" id="sus:Acid_3448"/>
<dbReference type="Pfam" id="PF01145">
    <property type="entry name" value="Band_7"/>
    <property type="match status" value="1"/>
</dbReference>
<dbReference type="Gene3D" id="3.30.479.30">
    <property type="entry name" value="Band 7 domain"/>
    <property type="match status" value="1"/>
</dbReference>
<gene>
    <name evidence="4" type="ordered locus">Acid_3448</name>
</gene>
<organism evidence="4">
    <name type="scientific">Solibacter usitatus (strain Ellin6076)</name>
    <dbReference type="NCBI Taxonomy" id="234267"/>
    <lineage>
        <taxon>Bacteria</taxon>
        <taxon>Pseudomonadati</taxon>
        <taxon>Acidobacteriota</taxon>
        <taxon>Terriglobia</taxon>
        <taxon>Bryobacterales</taxon>
        <taxon>Solibacteraceae</taxon>
        <taxon>Candidatus Solibacter</taxon>
    </lineage>
</organism>
<dbReference type="PANTHER" id="PTHR10264">
    <property type="entry name" value="BAND 7 PROTEIN-RELATED"/>
    <property type="match status" value="1"/>
</dbReference>
<dbReference type="CDD" id="cd13438">
    <property type="entry name" value="SPFH_eoslipins_u2"/>
    <property type="match status" value="1"/>
</dbReference>
<dbReference type="eggNOG" id="COG0330">
    <property type="taxonomic scope" value="Bacteria"/>
</dbReference>
<protein>
    <submittedName>
        <fullName evidence="4">SPFH domain, Band 7 family protein</fullName>
    </submittedName>
</protein>
<dbReference type="PRINTS" id="PR00721">
    <property type="entry name" value="STOMATIN"/>
</dbReference>
<name>Q021G8_SOLUE</name>
<dbReference type="SMART" id="SM00244">
    <property type="entry name" value="PHB"/>
    <property type="match status" value="1"/>
</dbReference>
<dbReference type="PANTHER" id="PTHR10264:SF83">
    <property type="entry name" value="BLL5629 PROTEIN"/>
    <property type="match status" value="1"/>
</dbReference>
<dbReference type="HOGENOM" id="CLU_027197_1_1_0"/>
<sequence>MFRRILVGDNERVLVIRKRRFSTILAPGEYRIFTLGRGLEFERHNTKQLILCSDYADTIARQFPALAALHFTVIETGESQVAIVYLDGRLSRVIPPASRVLYFKGAVEVAFRLIDIRAEPEVPARLVSALVRLGETRAAFAVIEQGRRGLLYLDGRLIRELQPGAYAFWNSVMTPRVDVLEMRRQTVEVPGQEILTRDKVTLRVNVSAVYEIVDAVRARSGVKDVDAHLYRTLQIAVRQTLGKRTLDEVLAEKVDLDETVSAQVRREMEQYGIRVSAIALKDIILPGDIREILNQVVTAEKQAQANLIRRREETAATRSLLNTAKLMEDNPLLVRMKELETLEKIAEKVEKIHVFGGLKGLLE</sequence>
<evidence type="ECO:0000259" key="3">
    <source>
        <dbReference type="SMART" id="SM00244"/>
    </source>
</evidence>
<dbReference type="STRING" id="234267.Acid_3448"/>
<comment type="similarity">
    <text evidence="2">Belongs to the band 7/mec-2 family.</text>
</comment>
<evidence type="ECO:0000313" key="4">
    <source>
        <dbReference type="EMBL" id="ABJ84421.1"/>
    </source>
</evidence>
<proteinExistence type="inferred from homology"/>
<dbReference type="SUPFAM" id="SSF117892">
    <property type="entry name" value="Band 7/SPFH domain"/>
    <property type="match status" value="1"/>
</dbReference>
<accession>Q021G8</accession>